<dbReference type="Proteomes" id="UP001331761">
    <property type="component" value="Unassembled WGS sequence"/>
</dbReference>
<sequence>MYNCVRDMSFLFFYPSINVITSELPLFMRECKARIYSPESYFISKSLAEVPQYILLPLIYSTILYWMTGHFSVYGSIITTEVEFLQMWSAWLIVIYTITCLLVIGILAIGVWFVRVDIQRSKMISEKYVDTRKATVV</sequence>
<evidence type="ECO:0000313" key="9">
    <source>
        <dbReference type="Proteomes" id="UP001331761"/>
    </source>
</evidence>
<evidence type="ECO:0000256" key="4">
    <source>
        <dbReference type="ARBA" id="ARBA00022989"/>
    </source>
</evidence>
<evidence type="ECO:0000256" key="6">
    <source>
        <dbReference type="SAM" id="Phobius"/>
    </source>
</evidence>
<evidence type="ECO:0000256" key="2">
    <source>
        <dbReference type="ARBA" id="ARBA00022448"/>
    </source>
</evidence>
<feature type="transmembrane region" description="Helical" evidence="6">
    <location>
        <begin position="88"/>
        <end position="114"/>
    </location>
</feature>
<evidence type="ECO:0000259" key="7">
    <source>
        <dbReference type="Pfam" id="PF01061"/>
    </source>
</evidence>
<gene>
    <name evidence="8" type="ORF">GCK32_017090</name>
</gene>
<dbReference type="InterPro" id="IPR050352">
    <property type="entry name" value="ABCG_transporters"/>
</dbReference>
<reference evidence="8 9" key="1">
    <citation type="submission" date="2019-10" db="EMBL/GenBank/DDBJ databases">
        <title>Assembly and Annotation for the nematode Trichostrongylus colubriformis.</title>
        <authorList>
            <person name="Martin J."/>
        </authorList>
    </citation>
    <scope>NUCLEOTIDE SEQUENCE [LARGE SCALE GENOMIC DNA]</scope>
    <source>
        <strain evidence="8">G859</strain>
        <tissue evidence="8">Whole worm</tissue>
    </source>
</reference>
<keyword evidence="9" id="KW-1185">Reference proteome</keyword>
<dbReference type="GO" id="GO:0140359">
    <property type="term" value="F:ABC-type transporter activity"/>
    <property type="evidence" value="ECO:0007669"/>
    <property type="project" value="InterPro"/>
</dbReference>
<dbReference type="AlphaFoldDB" id="A0AAN8G944"/>
<name>A0AAN8G944_TRICO</name>
<evidence type="ECO:0000256" key="1">
    <source>
        <dbReference type="ARBA" id="ARBA00004141"/>
    </source>
</evidence>
<protein>
    <recommendedName>
        <fullName evidence="7">ABC-2 type transporter transmembrane domain-containing protein</fullName>
    </recommendedName>
</protein>
<dbReference type="PANTHER" id="PTHR48041">
    <property type="entry name" value="ABC TRANSPORTER G FAMILY MEMBER 28"/>
    <property type="match status" value="1"/>
</dbReference>
<dbReference type="EMBL" id="WIXE01003542">
    <property type="protein sequence ID" value="KAK5983848.1"/>
    <property type="molecule type" value="Genomic_DNA"/>
</dbReference>
<evidence type="ECO:0000313" key="8">
    <source>
        <dbReference type="EMBL" id="KAK5983848.1"/>
    </source>
</evidence>
<comment type="caution">
    <text evidence="8">The sequence shown here is derived from an EMBL/GenBank/DDBJ whole genome shotgun (WGS) entry which is preliminary data.</text>
</comment>
<accession>A0AAN8G944</accession>
<dbReference type="PANTHER" id="PTHR48041:SF93">
    <property type="entry name" value="ABC TRANSPORTER ATP-BINDING PROTEIN_PERMEASE WHT-1"/>
    <property type="match status" value="1"/>
</dbReference>
<comment type="subcellular location">
    <subcellularLocation>
        <location evidence="1">Membrane</location>
        <topology evidence="1">Multi-pass membrane protein</topology>
    </subcellularLocation>
</comment>
<evidence type="ECO:0000256" key="5">
    <source>
        <dbReference type="ARBA" id="ARBA00023136"/>
    </source>
</evidence>
<keyword evidence="5 6" id="KW-0472">Membrane</keyword>
<dbReference type="InterPro" id="IPR013525">
    <property type="entry name" value="ABC2_TM"/>
</dbReference>
<keyword evidence="3 6" id="KW-0812">Transmembrane</keyword>
<keyword evidence="4 6" id="KW-1133">Transmembrane helix</keyword>
<proteinExistence type="predicted"/>
<keyword evidence="2" id="KW-0813">Transport</keyword>
<evidence type="ECO:0000256" key="3">
    <source>
        <dbReference type="ARBA" id="ARBA00022692"/>
    </source>
</evidence>
<feature type="domain" description="ABC-2 type transporter transmembrane" evidence="7">
    <location>
        <begin position="8"/>
        <end position="108"/>
    </location>
</feature>
<dbReference type="Pfam" id="PF01061">
    <property type="entry name" value="ABC2_membrane"/>
    <property type="match status" value="1"/>
</dbReference>
<feature type="transmembrane region" description="Helical" evidence="6">
    <location>
        <begin position="50"/>
        <end position="68"/>
    </location>
</feature>
<dbReference type="GO" id="GO:0005886">
    <property type="term" value="C:plasma membrane"/>
    <property type="evidence" value="ECO:0007669"/>
    <property type="project" value="TreeGrafter"/>
</dbReference>
<organism evidence="8 9">
    <name type="scientific">Trichostrongylus colubriformis</name>
    <name type="common">Black scour worm</name>
    <dbReference type="NCBI Taxonomy" id="6319"/>
    <lineage>
        <taxon>Eukaryota</taxon>
        <taxon>Metazoa</taxon>
        <taxon>Ecdysozoa</taxon>
        <taxon>Nematoda</taxon>
        <taxon>Chromadorea</taxon>
        <taxon>Rhabditida</taxon>
        <taxon>Rhabditina</taxon>
        <taxon>Rhabditomorpha</taxon>
        <taxon>Strongyloidea</taxon>
        <taxon>Trichostrongylidae</taxon>
        <taxon>Trichostrongylus</taxon>
    </lineage>
</organism>